<dbReference type="InterPro" id="IPR027443">
    <property type="entry name" value="IPNS-like_sf"/>
</dbReference>
<dbReference type="GO" id="GO:0016491">
    <property type="term" value="F:oxidoreductase activity"/>
    <property type="evidence" value="ECO:0007669"/>
    <property type="project" value="UniProtKB-KW"/>
</dbReference>
<evidence type="ECO:0000256" key="1">
    <source>
        <dbReference type="ARBA" id="ARBA00008056"/>
    </source>
</evidence>
<dbReference type="AlphaFoldDB" id="A0A0D6QVN6"/>
<dbReference type="InterPro" id="IPR026992">
    <property type="entry name" value="DIOX_N"/>
</dbReference>
<name>A0A0D6QVN6_ARACU</name>
<keyword evidence="2 4" id="KW-0479">Metal-binding</keyword>
<evidence type="ECO:0000256" key="2">
    <source>
        <dbReference type="ARBA" id="ARBA00022723"/>
    </source>
</evidence>
<dbReference type="PROSITE" id="PS51471">
    <property type="entry name" value="FE2OG_OXY"/>
    <property type="match status" value="1"/>
</dbReference>
<keyword evidence="3 4" id="KW-0408">Iron</keyword>
<dbReference type="PANTHER" id="PTHR47991">
    <property type="entry name" value="OXOGLUTARATE/IRON-DEPENDENT DIOXYGENASE"/>
    <property type="match status" value="1"/>
</dbReference>
<protein>
    <recommendedName>
        <fullName evidence="5">Fe2OG dioxygenase domain-containing protein</fullName>
    </recommendedName>
</protein>
<dbReference type="Pfam" id="PF03171">
    <property type="entry name" value="2OG-FeII_Oxy"/>
    <property type="match status" value="1"/>
</dbReference>
<evidence type="ECO:0000313" key="6">
    <source>
        <dbReference type="EMBL" id="JAG93780.1"/>
    </source>
</evidence>
<dbReference type="GO" id="GO:0046872">
    <property type="term" value="F:metal ion binding"/>
    <property type="evidence" value="ECO:0007669"/>
    <property type="project" value="UniProtKB-KW"/>
</dbReference>
<dbReference type="Gene3D" id="2.60.120.330">
    <property type="entry name" value="B-lactam Antibiotic, Isopenicillin N Synthase, Chain"/>
    <property type="match status" value="1"/>
</dbReference>
<dbReference type="InterPro" id="IPR005123">
    <property type="entry name" value="Oxoglu/Fe-dep_dioxygenase_dom"/>
</dbReference>
<proteinExistence type="inferred from homology"/>
<sequence length="328" mass="37421">MYNSMKLPNRKTISIPVVQELAAKDPHDLPQRYVRSHDERPPSLTTAVTTGKYSSTVPTIDMSPLLSQDDGHPCRQQAMDKLAKSCQEWGFFQVVNHGIPASLMEQMKEVVRGFFQLPVEEKLKYGIQEREGYGQAFVISDDQKLDWSDMVYLFTLPPEARNMDFWPTRPEDFRKIVNEFATELQNLYEKLLSAIAETLGIEFESFYAKERGKWTQSMRMNYYPPCPRPDLVLGIGLHSDPTSLTILLEDDDALGLHICKDGEWVPVPPTPGALVINIGDMLEVISNGRYRSIEHLAVPNEKKRENIDRYAVASQSRGRSWASPKDDR</sequence>
<evidence type="ECO:0000259" key="5">
    <source>
        <dbReference type="PROSITE" id="PS51471"/>
    </source>
</evidence>
<dbReference type="InterPro" id="IPR044861">
    <property type="entry name" value="IPNS-like_FE2OG_OXY"/>
</dbReference>
<dbReference type="FunFam" id="2.60.120.330:FF:000079">
    <property type="entry name" value="Protein SRG1"/>
    <property type="match status" value="1"/>
</dbReference>
<evidence type="ECO:0000256" key="4">
    <source>
        <dbReference type="RuleBase" id="RU003682"/>
    </source>
</evidence>
<dbReference type="SUPFAM" id="SSF51197">
    <property type="entry name" value="Clavaminate synthase-like"/>
    <property type="match status" value="1"/>
</dbReference>
<dbReference type="EMBL" id="GCKF01045660">
    <property type="protein sequence ID" value="JAG93780.1"/>
    <property type="molecule type" value="Transcribed_RNA"/>
</dbReference>
<dbReference type="InterPro" id="IPR050295">
    <property type="entry name" value="Plant_2OG-oxidoreductases"/>
</dbReference>
<organism evidence="6">
    <name type="scientific">Araucaria cunninghamii</name>
    <name type="common">Hoop pine</name>
    <name type="synonym">Moreton Bay pine</name>
    <dbReference type="NCBI Taxonomy" id="56994"/>
    <lineage>
        <taxon>Eukaryota</taxon>
        <taxon>Viridiplantae</taxon>
        <taxon>Streptophyta</taxon>
        <taxon>Embryophyta</taxon>
        <taxon>Tracheophyta</taxon>
        <taxon>Spermatophyta</taxon>
        <taxon>Pinopsida</taxon>
        <taxon>Pinidae</taxon>
        <taxon>Conifers II</taxon>
        <taxon>Araucariales</taxon>
        <taxon>Araucariaceae</taxon>
        <taxon>Araucaria</taxon>
    </lineage>
</organism>
<feature type="domain" description="Fe2OG dioxygenase" evidence="5">
    <location>
        <begin position="213"/>
        <end position="320"/>
    </location>
</feature>
<reference evidence="6" key="1">
    <citation type="submission" date="2015-03" db="EMBL/GenBank/DDBJ databases">
        <title>A transcriptome of Araucaria cunninghamii, an australian fine timber species.</title>
        <authorList>
            <person name="Jing Yi C.J.Y."/>
            <person name="Yin San L.Y.S."/>
            <person name="Abdul Karim S.S."/>
            <person name="Wan Azmi N.N."/>
            <person name="Hercus R.R."/>
            <person name="Croft L.L."/>
        </authorList>
    </citation>
    <scope>NUCLEOTIDE SEQUENCE</scope>
    <source>
        <strain evidence="6">MI0301</strain>
        <tissue evidence="6">Leaf</tissue>
    </source>
</reference>
<keyword evidence="4" id="KW-0560">Oxidoreductase</keyword>
<evidence type="ECO:0000256" key="3">
    <source>
        <dbReference type="ARBA" id="ARBA00023004"/>
    </source>
</evidence>
<dbReference type="Pfam" id="PF14226">
    <property type="entry name" value="DIOX_N"/>
    <property type="match status" value="1"/>
</dbReference>
<comment type="similarity">
    <text evidence="1 4">Belongs to the iron/ascorbate-dependent oxidoreductase family.</text>
</comment>
<accession>A0A0D6QVN6</accession>